<gene>
    <name evidence="2" type="ORF">LMG27177_05754</name>
</gene>
<protein>
    <submittedName>
        <fullName evidence="2">Uncharacterized protein</fullName>
    </submittedName>
</protein>
<evidence type="ECO:0000313" key="3">
    <source>
        <dbReference type="Proteomes" id="UP000494252"/>
    </source>
</evidence>
<reference evidence="2 3" key="1">
    <citation type="submission" date="2020-04" db="EMBL/GenBank/DDBJ databases">
        <authorList>
            <person name="De Canck E."/>
        </authorList>
    </citation>
    <scope>NUCLEOTIDE SEQUENCE [LARGE SCALE GENOMIC DNA]</scope>
    <source>
        <strain evidence="2 3">LMG 27177</strain>
    </source>
</reference>
<dbReference type="EMBL" id="CADIKI010000021">
    <property type="protein sequence ID" value="CAB3805027.1"/>
    <property type="molecule type" value="Genomic_DNA"/>
</dbReference>
<evidence type="ECO:0000313" key="2">
    <source>
        <dbReference type="EMBL" id="CAB3805027.1"/>
    </source>
</evidence>
<organism evidence="2 3">
    <name type="scientific">Paraburkholderia fynbosensis</name>
    <dbReference type="NCBI Taxonomy" id="1200993"/>
    <lineage>
        <taxon>Bacteria</taxon>
        <taxon>Pseudomonadati</taxon>
        <taxon>Pseudomonadota</taxon>
        <taxon>Betaproteobacteria</taxon>
        <taxon>Burkholderiales</taxon>
        <taxon>Burkholderiaceae</taxon>
        <taxon>Paraburkholderia</taxon>
    </lineage>
</organism>
<dbReference type="Proteomes" id="UP000494252">
    <property type="component" value="Unassembled WGS sequence"/>
</dbReference>
<feature type="region of interest" description="Disordered" evidence="1">
    <location>
        <begin position="144"/>
        <end position="200"/>
    </location>
</feature>
<proteinExistence type="predicted"/>
<name>A0A6J5GQA8_9BURK</name>
<sequence>MNNARLFSHFACGWHPETLLLARPVSQFTRKVSHLCPGNPYQISLCRVYKRRQTYYKPRARGGARPARCYAPASGGKTGASRLDGPQTPLACSGLSGSPARSAAGALPTPYGRRFPCASIRARRRARDAIVYRSLWLAGKRLSSASNLGKPHRGASGRRQSPRGAGGRSRDAGQRRGPALPTPEVGWAAQPSTGGRECATSRRIPADRHLAMHALSLDQTPSHADFQPAETMSVSCPKFMSDKRGLGVFRAQLRHAKDMASCARKTPSPHPSGVEMRSRSGVVLGRFLTA</sequence>
<accession>A0A6J5GQA8</accession>
<keyword evidence="3" id="KW-1185">Reference proteome</keyword>
<dbReference type="AlphaFoldDB" id="A0A6J5GQA8"/>
<evidence type="ECO:0000256" key="1">
    <source>
        <dbReference type="SAM" id="MobiDB-lite"/>
    </source>
</evidence>